<dbReference type="Proteomes" id="UP001529510">
    <property type="component" value="Unassembled WGS sequence"/>
</dbReference>
<keyword evidence="2" id="KW-1185">Reference proteome</keyword>
<evidence type="ECO:0000313" key="1">
    <source>
        <dbReference type="EMBL" id="KAL0177118.1"/>
    </source>
</evidence>
<feature type="non-terminal residue" evidence="1">
    <location>
        <position position="1"/>
    </location>
</feature>
<feature type="non-terminal residue" evidence="1">
    <location>
        <position position="66"/>
    </location>
</feature>
<reference evidence="1 2" key="1">
    <citation type="submission" date="2024-05" db="EMBL/GenBank/DDBJ databases">
        <title>Genome sequencing and assembly of Indian major carp, Cirrhinus mrigala (Hamilton, 1822).</title>
        <authorList>
            <person name="Mohindra V."/>
            <person name="Chowdhury L.M."/>
            <person name="Lal K."/>
            <person name="Jena J.K."/>
        </authorList>
    </citation>
    <scope>NUCLEOTIDE SEQUENCE [LARGE SCALE GENOMIC DNA]</scope>
    <source>
        <strain evidence="1">CM1030</strain>
        <tissue evidence="1">Blood</tissue>
    </source>
</reference>
<organism evidence="1 2">
    <name type="scientific">Cirrhinus mrigala</name>
    <name type="common">Mrigala</name>
    <dbReference type="NCBI Taxonomy" id="683832"/>
    <lineage>
        <taxon>Eukaryota</taxon>
        <taxon>Metazoa</taxon>
        <taxon>Chordata</taxon>
        <taxon>Craniata</taxon>
        <taxon>Vertebrata</taxon>
        <taxon>Euteleostomi</taxon>
        <taxon>Actinopterygii</taxon>
        <taxon>Neopterygii</taxon>
        <taxon>Teleostei</taxon>
        <taxon>Ostariophysi</taxon>
        <taxon>Cypriniformes</taxon>
        <taxon>Cyprinidae</taxon>
        <taxon>Labeoninae</taxon>
        <taxon>Labeonini</taxon>
        <taxon>Cirrhinus</taxon>
    </lineage>
</organism>
<protein>
    <submittedName>
        <fullName evidence="1">Uncharacterized protein</fullName>
    </submittedName>
</protein>
<name>A0ABD0PSU3_CIRMR</name>
<dbReference type="EMBL" id="JAMKFB020000013">
    <property type="protein sequence ID" value="KAL0177118.1"/>
    <property type="molecule type" value="Genomic_DNA"/>
</dbReference>
<accession>A0ABD0PSU3</accession>
<sequence>TEYKPEPTADGELTPAMDTEPELMFVKKPEPAAMFTLEHKPQCKSHQVCEPAASVPVGVSVELDRR</sequence>
<evidence type="ECO:0000313" key="2">
    <source>
        <dbReference type="Proteomes" id="UP001529510"/>
    </source>
</evidence>
<proteinExistence type="predicted"/>
<comment type="caution">
    <text evidence="1">The sequence shown here is derived from an EMBL/GenBank/DDBJ whole genome shotgun (WGS) entry which is preliminary data.</text>
</comment>
<dbReference type="AlphaFoldDB" id="A0ABD0PSU3"/>
<gene>
    <name evidence="1" type="ORF">M9458_026012</name>
</gene>